<protein>
    <submittedName>
        <fullName evidence="6">Tegument protein UL16</fullName>
    </submittedName>
</protein>
<dbReference type="EMBL" id="KY965444">
    <property type="protein sequence ID" value="ARW78096.1"/>
    <property type="molecule type" value="Genomic_DNA"/>
</dbReference>
<reference evidence="6" key="1">
    <citation type="submission" date="2017-04" db="EMBL/GenBank/DDBJ databases">
        <title>Genome sequence of delphinid gammaherpesvirus 1 from an Atlantic bottlenose dolphin (Tursiops truncatus).</title>
        <authorList>
            <person name="Davison A.J."/>
            <person name="Subramaniam K."/>
            <person name="Kerr K."/>
            <person name="Jacob J.J."/>
            <person name="Landrau-Giovannetti N."/>
            <person name="Waltzek T.B."/>
        </authorList>
    </citation>
    <scope>NUCLEOTIDE SEQUENCE [LARGE SCALE GENOMIC DNA]</scope>
    <source>
        <strain evidence="6">Sarasota</strain>
    </source>
</reference>
<evidence type="ECO:0000256" key="1">
    <source>
        <dbReference type="ARBA" id="ARBA00022562"/>
    </source>
</evidence>
<dbReference type="RefSeq" id="YP_009388534.1">
    <property type="nucleotide sequence ID" value="NC_035117.1"/>
</dbReference>
<sequence length="337" mass="36649">MAKIPRATLRQFLNKECLWVQDKASTNYTKIYKATTALSPNLKLPNADANGQEARCLNVTVILLKPKSSAAYATVYINDKLIDCCVPEVVFMKKIPGQWNLCLIYFGELRSPPLATAVPCNITLANEGEAPALKQADVWTTAEPINTDEELAPLAPRAAILGNYGAWISNSAILQLFVSMDMILCCPASLPTFPSLTHIVNLLTRCHNQECTMCYGGGVHVNAISGHTKSDDPGTSASCPCVTSCSIKRGEILPVTGNHNLLGLLFDPAHQVDVTALKVLSTEPSTRVSKLFCGLTDGGEEVPCTDANWQLLRHSALVTRILIYNCQTLKRKCLRSC</sequence>
<keyword evidence="4" id="KW-0426">Late protein</keyword>
<keyword evidence="1" id="KW-1048">Host nucleus</keyword>
<dbReference type="GO" id="GO:0044423">
    <property type="term" value="C:virion component"/>
    <property type="evidence" value="ECO:0007669"/>
    <property type="project" value="UniProtKB-KW"/>
</dbReference>
<dbReference type="KEGG" id="vg:33194246"/>
<evidence type="ECO:0000313" key="6">
    <source>
        <dbReference type="EMBL" id="ARW78096.1"/>
    </source>
</evidence>
<keyword evidence="7" id="KW-1185">Reference proteome</keyword>
<proteinExistence type="inferred from homology"/>
<evidence type="ECO:0000256" key="3">
    <source>
        <dbReference type="ARBA" id="ARBA00022844"/>
    </source>
</evidence>
<dbReference type="InterPro" id="IPR004286">
    <property type="entry name" value="Herpes_UL16/UL94"/>
</dbReference>
<dbReference type="GeneID" id="33194246"/>
<evidence type="ECO:0000256" key="5">
    <source>
        <dbReference type="ARBA" id="ARBA00023200"/>
    </source>
</evidence>
<dbReference type="HAMAP" id="MF_04039">
    <property type="entry name" value="HSV_CEP2"/>
    <property type="match status" value="1"/>
</dbReference>
<keyword evidence="5" id="KW-1035">Host cytoplasm</keyword>
<evidence type="ECO:0000256" key="4">
    <source>
        <dbReference type="ARBA" id="ARBA00022921"/>
    </source>
</evidence>
<evidence type="ECO:0000256" key="2">
    <source>
        <dbReference type="ARBA" id="ARBA00022580"/>
    </source>
</evidence>
<dbReference type="Proteomes" id="UP000214863">
    <property type="component" value="Segment"/>
</dbReference>
<dbReference type="Pfam" id="PF03044">
    <property type="entry name" value="Herpes_UL16"/>
    <property type="match status" value="1"/>
</dbReference>
<gene>
    <name evidence="6" type="primary">ORF33</name>
</gene>
<keyword evidence="2" id="KW-0920">Virion tegument</keyword>
<evidence type="ECO:0000313" key="7">
    <source>
        <dbReference type="Proteomes" id="UP000214863"/>
    </source>
</evidence>
<keyword evidence="3" id="KW-0946">Virion</keyword>
<name>A0A1Z1NE20_9GAMA</name>
<accession>A0A1Z1NE20</accession>
<dbReference type="OrthoDB" id="8436at10239"/>
<organism evidence="6">
    <name type="scientific">Common bottlenose dolphin gammaherpesvirus 1 strain Sarasota</name>
    <dbReference type="NCBI Taxonomy" id="2022783"/>
    <lineage>
        <taxon>Viruses</taxon>
        <taxon>Duplodnaviria</taxon>
        <taxon>Heunggongvirae</taxon>
        <taxon>Peploviricota</taxon>
        <taxon>Herviviricetes</taxon>
        <taxon>Herpesvirales</taxon>
        <taxon>Orthoherpesviridae</taxon>
        <taxon>Gammaherpesvirinae</taxon>
        <taxon>Bossavirus</taxon>
        <taxon>Bossavirus delphinidgamma1</taxon>
        <taxon>Delphinid gammaherpesvirus 1</taxon>
    </lineage>
</organism>